<dbReference type="PANTHER" id="PTHR31157">
    <property type="entry name" value="SCP DOMAIN-CONTAINING PROTEIN"/>
    <property type="match status" value="1"/>
</dbReference>
<comment type="caution">
    <text evidence="4">The sequence shown here is derived from an EMBL/GenBank/DDBJ whole genome shotgun (WGS) entry which is preliminary data.</text>
</comment>
<gene>
    <name evidence="4" type="ORF">H8696_03175</name>
</gene>
<accession>A0A926D3I7</accession>
<dbReference type="InterPro" id="IPR035940">
    <property type="entry name" value="CAP_sf"/>
</dbReference>
<feature type="compositionally biased region" description="Low complexity" evidence="1">
    <location>
        <begin position="118"/>
        <end position="151"/>
    </location>
</feature>
<organism evidence="4 5">
    <name type="scientific">Gehongia tenuis</name>
    <dbReference type="NCBI Taxonomy" id="2763655"/>
    <lineage>
        <taxon>Bacteria</taxon>
        <taxon>Bacillati</taxon>
        <taxon>Bacillota</taxon>
        <taxon>Clostridia</taxon>
        <taxon>Christensenellales</taxon>
        <taxon>Christensenellaceae</taxon>
        <taxon>Gehongia</taxon>
    </lineage>
</organism>
<dbReference type="SUPFAM" id="SSF55797">
    <property type="entry name" value="PR-1-like"/>
    <property type="match status" value="1"/>
</dbReference>
<name>A0A926D3I7_9FIRM</name>
<evidence type="ECO:0000256" key="1">
    <source>
        <dbReference type="SAM" id="MobiDB-lite"/>
    </source>
</evidence>
<dbReference type="AlphaFoldDB" id="A0A926D3I7"/>
<dbReference type="EMBL" id="JACRSR010000001">
    <property type="protein sequence ID" value="MBC8530842.1"/>
    <property type="molecule type" value="Genomic_DNA"/>
</dbReference>
<dbReference type="InterPro" id="IPR014044">
    <property type="entry name" value="CAP_dom"/>
</dbReference>
<dbReference type="Pfam" id="PF00188">
    <property type="entry name" value="CAP"/>
    <property type="match status" value="1"/>
</dbReference>
<evidence type="ECO:0000313" key="5">
    <source>
        <dbReference type="Proteomes" id="UP000623172"/>
    </source>
</evidence>
<sequence length="295" mass="31929">MKKTLLSVVASTALLVTMPMVTAFAAPSAHTYYSVKDSFVYNDPTENLLNLSNCLRNQMEIIQKRVWTCGRITFVWRNHCGSGTRPGCTVRPSQNPCPTPSCPAETPVTPPATPSPTPTQSAQPSSPVESPVVTPEPSSIPAETPAATPTPSVTPAPTVSPEPSLPSSSVNSYETELLALVNEDRVKNGLSPYTLDPELCRIARLKAQDMADNNYFAHESPTYGKVAEMLKTFGYSYRAAGENIAKYGSIEKAHLGLMNSEGHRKNLLSSGFTQIGIGVVKKDNYFLISEFFALK</sequence>
<feature type="chain" id="PRO_5038056196" description="SCP domain-containing protein" evidence="2">
    <location>
        <begin position="26"/>
        <end position="295"/>
    </location>
</feature>
<dbReference type="Gene3D" id="3.40.33.10">
    <property type="entry name" value="CAP"/>
    <property type="match status" value="1"/>
</dbReference>
<dbReference type="PANTHER" id="PTHR31157:SF1">
    <property type="entry name" value="SCP DOMAIN-CONTAINING PROTEIN"/>
    <property type="match status" value="1"/>
</dbReference>
<feature type="compositionally biased region" description="Pro residues" evidence="1">
    <location>
        <begin position="108"/>
        <end position="117"/>
    </location>
</feature>
<evidence type="ECO:0000259" key="3">
    <source>
        <dbReference type="Pfam" id="PF00188"/>
    </source>
</evidence>
<feature type="compositionally biased region" description="Pro residues" evidence="1">
    <location>
        <begin position="152"/>
        <end position="164"/>
    </location>
</feature>
<evidence type="ECO:0000256" key="2">
    <source>
        <dbReference type="SAM" id="SignalP"/>
    </source>
</evidence>
<proteinExistence type="predicted"/>
<reference evidence="4" key="1">
    <citation type="submission" date="2020-08" db="EMBL/GenBank/DDBJ databases">
        <title>Genome public.</title>
        <authorList>
            <person name="Liu C."/>
            <person name="Sun Q."/>
        </authorList>
    </citation>
    <scope>NUCLEOTIDE SEQUENCE</scope>
    <source>
        <strain evidence="4">NSJ-53</strain>
    </source>
</reference>
<dbReference type="CDD" id="cd05379">
    <property type="entry name" value="CAP_bacterial"/>
    <property type="match status" value="1"/>
</dbReference>
<keyword evidence="2" id="KW-0732">Signal</keyword>
<feature type="region of interest" description="Disordered" evidence="1">
    <location>
        <begin position="85"/>
        <end position="170"/>
    </location>
</feature>
<evidence type="ECO:0000313" key="4">
    <source>
        <dbReference type="EMBL" id="MBC8530842.1"/>
    </source>
</evidence>
<feature type="signal peptide" evidence="2">
    <location>
        <begin position="1"/>
        <end position="25"/>
    </location>
</feature>
<dbReference type="Proteomes" id="UP000623172">
    <property type="component" value="Unassembled WGS sequence"/>
</dbReference>
<protein>
    <recommendedName>
        <fullName evidence="3">SCP domain-containing protein</fullName>
    </recommendedName>
</protein>
<feature type="domain" description="SCP" evidence="3">
    <location>
        <begin position="178"/>
        <end position="285"/>
    </location>
</feature>
<dbReference type="RefSeq" id="WP_249314860.1">
    <property type="nucleotide sequence ID" value="NZ_JACRSR010000001.1"/>
</dbReference>
<keyword evidence="5" id="KW-1185">Reference proteome</keyword>